<evidence type="ECO:0000256" key="7">
    <source>
        <dbReference type="ARBA" id="ARBA00023012"/>
    </source>
</evidence>
<accession>A0A2P8EN89</accession>
<dbReference type="SUPFAM" id="SSF55874">
    <property type="entry name" value="ATPase domain of HSP90 chaperone/DNA topoisomerase II/histidine kinase"/>
    <property type="match status" value="1"/>
</dbReference>
<evidence type="ECO:0000256" key="9">
    <source>
        <dbReference type="SAM" id="Phobius"/>
    </source>
</evidence>
<evidence type="ECO:0000256" key="1">
    <source>
        <dbReference type="ARBA" id="ARBA00000085"/>
    </source>
</evidence>
<dbReference type="InterPro" id="IPR011712">
    <property type="entry name" value="Sig_transdc_His_kin_sub3_dim/P"/>
</dbReference>
<dbReference type="SMART" id="SM00387">
    <property type="entry name" value="HATPase_c"/>
    <property type="match status" value="1"/>
</dbReference>
<keyword evidence="8" id="KW-0175">Coiled coil</keyword>
<dbReference type="PROSITE" id="PS50885">
    <property type="entry name" value="HAMP"/>
    <property type="match status" value="1"/>
</dbReference>
<comment type="catalytic activity">
    <reaction evidence="1">
        <text>ATP + protein L-histidine = ADP + protein N-phospho-L-histidine.</text>
        <dbReference type="EC" id="2.7.13.3"/>
    </reaction>
</comment>
<dbReference type="InterPro" id="IPR050482">
    <property type="entry name" value="Sensor_HK_TwoCompSys"/>
</dbReference>
<protein>
    <recommendedName>
        <fullName evidence="3">histidine kinase</fullName>
        <ecNumber evidence="3">2.7.13.3</ecNumber>
    </recommendedName>
</protein>
<dbReference type="InterPro" id="IPR036890">
    <property type="entry name" value="HATPase_C_sf"/>
</dbReference>
<comment type="subcellular location">
    <subcellularLocation>
        <location evidence="2">Membrane</location>
    </subcellularLocation>
</comment>
<sequence length="429" mass="47607">MTGHYSMRAVVRLNLLVGAAFMVALLLSLFGLTHQAKTDIVRELEAGMTVADQILAQAGGDPARLDALLTTELRHLRLVKLPAGVSPPPFEPEQVPRWFASWTWPADMPLIERRQPLPDGQVLVVMADPGDELEEVWESALHVFMLFIGGAFLSISAITWGVTQGMRPVGQVLAALDQIQQGHFTARLKAYSVPEANRLADHFNRMAQALEQEQADNRRLTRELMALQEKERAYLARELHDDLGQYLTGIRAQAYLLTQAADNQPLVSKTAPLIVRDCEAMQQGFRRLIRSLHPVILEHLGLEESLRSLAEQWQQSSGVQCHLTIEQLPLLSDETSTHLYRLLQEALNNVARHARASIVQIRIHVAHKQLKVCVDDDGVGFAANVRPGVGLRSMHERARYMNAELTLSSSAGRGVQLSVNLPVEAGVKA</sequence>
<keyword evidence="4" id="KW-0597">Phosphoprotein</keyword>
<evidence type="ECO:0000313" key="13">
    <source>
        <dbReference type="Proteomes" id="UP000242133"/>
    </source>
</evidence>
<dbReference type="Pfam" id="PF07730">
    <property type="entry name" value="HisKA_3"/>
    <property type="match status" value="1"/>
</dbReference>
<evidence type="ECO:0000256" key="6">
    <source>
        <dbReference type="ARBA" id="ARBA00022777"/>
    </source>
</evidence>
<proteinExistence type="predicted"/>
<dbReference type="GO" id="GO:0000155">
    <property type="term" value="F:phosphorelay sensor kinase activity"/>
    <property type="evidence" value="ECO:0007669"/>
    <property type="project" value="InterPro"/>
</dbReference>
<keyword evidence="5" id="KW-0808">Transferase</keyword>
<keyword evidence="9" id="KW-0472">Membrane</keyword>
<dbReference type="InterPro" id="IPR005467">
    <property type="entry name" value="His_kinase_dom"/>
</dbReference>
<dbReference type="AlphaFoldDB" id="A0A2P8EN89"/>
<evidence type="ECO:0000256" key="3">
    <source>
        <dbReference type="ARBA" id="ARBA00012438"/>
    </source>
</evidence>
<dbReference type="Gene3D" id="1.20.5.1930">
    <property type="match status" value="1"/>
</dbReference>
<feature type="transmembrane region" description="Helical" evidence="9">
    <location>
        <begin position="140"/>
        <end position="162"/>
    </location>
</feature>
<feature type="domain" description="Histidine kinase" evidence="10">
    <location>
        <begin position="238"/>
        <end position="425"/>
    </location>
</feature>
<keyword evidence="6 12" id="KW-0418">Kinase</keyword>
<keyword evidence="9" id="KW-1133">Transmembrane helix</keyword>
<dbReference type="InterPro" id="IPR003660">
    <property type="entry name" value="HAMP_dom"/>
</dbReference>
<dbReference type="SMART" id="SM00304">
    <property type="entry name" value="HAMP"/>
    <property type="match status" value="1"/>
</dbReference>
<dbReference type="CDD" id="cd06225">
    <property type="entry name" value="HAMP"/>
    <property type="match status" value="1"/>
</dbReference>
<evidence type="ECO:0000256" key="5">
    <source>
        <dbReference type="ARBA" id="ARBA00022679"/>
    </source>
</evidence>
<dbReference type="Pfam" id="PF02518">
    <property type="entry name" value="HATPase_c"/>
    <property type="match status" value="1"/>
</dbReference>
<dbReference type="Gene3D" id="3.30.565.10">
    <property type="entry name" value="Histidine kinase-like ATPase, C-terminal domain"/>
    <property type="match status" value="1"/>
</dbReference>
<dbReference type="PROSITE" id="PS50109">
    <property type="entry name" value="HIS_KIN"/>
    <property type="match status" value="1"/>
</dbReference>
<feature type="coiled-coil region" evidence="8">
    <location>
        <begin position="203"/>
        <end position="237"/>
    </location>
</feature>
<gene>
    <name evidence="12" type="ORF">CLV44_12425</name>
</gene>
<keyword evidence="13" id="KW-1185">Reference proteome</keyword>
<keyword evidence="9" id="KW-0812">Transmembrane</keyword>
<evidence type="ECO:0000256" key="4">
    <source>
        <dbReference type="ARBA" id="ARBA00022553"/>
    </source>
</evidence>
<organism evidence="12 13">
    <name type="scientific">Marinobacterium halophilum</name>
    <dbReference type="NCBI Taxonomy" id="267374"/>
    <lineage>
        <taxon>Bacteria</taxon>
        <taxon>Pseudomonadati</taxon>
        <taxon>Pseudomonadota</taxon>
        <taxon>Gammaproteobacteria</taxon>
        <taxon>Oceanospirillales</taxon>
        <taxon>Oceanospirillaceae</taxon>
        <taxon>Marinobacterium</taxon>
    </lineage>
</organism>
<dbReference type="PANTHER" id="PTHR24421">
    <property type="entry name" value="NITRATE/NITRITE SENSOR PROTEIN NARX-RELATED"/>
    <property type="match status" value="1"/>
</dbReference>
<dbReference type="OrthoDB" id="9797605at2"/>
<evidence type="ECO:0000313" key="12">
    <source>
        <dbReference type="EMBL" id="PSL10945.1"/>
    </source>
</evidence>
<dbReference type="SUPFAM" id="SSF158472">
    <property type="entry name" value="HAMP domain-like"/>
    <property type="match status" value="1"/>
</dbReference>
<dbReference type="EMBL" id="PYGI01000024">
    <property type="protein sequence ID" value="PSL10945.1"/>
    <property type="molecule type" value="Genomic_DNA"/>
</dbReference>
<keyword evidence="7" id="KW-0902">Two-component regulatory system</keyword>
<reference evidence="12 13" key="1">
    <citation type="submission" date="2018-03" db="EMBL/GenBank/DDBJ databases">
        <title>Genomic Encyclopedia of Archaeal and Bacterial Type Strains, Phase II (KMG-II): from individual species to whole genera.</title>
        <authorList>
            <person name="Goeker M."/>
        </authorList>
    </citation>
    <scope>NUCLEOTIDE SEQUENCE [LARGE SCALE GENOMIC DNA]</scope>
    <source>
        <strain evidence="12 13">DSM 17586</strain>
    </source>
</reference>
<evidence type="ECO:0000259" key="10">
    <source>
        <dbReference type="PROSITE" id="PS50109"/>
    </source>
</evidence>
<dbReference type="GO" id="GO:0016020">
    <property type="term" value="C:membrane"/>
    <property type="evidence" value="ECO:0007669"/>
    <property type="project" value="UniProtKB-SubCell"/>
</dbReference>
<dbReference type="InterPro" id="IPR003594">
    <property type="entry name" value="HATPase_dom"/>
</dbReference>
<name>A0A2P8EN89_9GAMM</name>
<dbReference type="PANTHER" id="PTHR24421:SF58">
    <property type="entry name" value="SIGNAL TRANSDUCTION HISTIDINE-PROTEIN KINASE_PHOSPHATASE UHPB"/>
    <property type="match status" value="1"/>
</dbReference>
<dbReference type="GO" id="GO:0046983">
    <property type="term" value="F:protein dimerization activity"/>
    <property type="evidence" value="ECO:0007669"/>
    <property type="project" value="InterPro"/>
</dbReference>
<dbReference type="CDD" id="cd16917">
    <property type="entry name" value="HATPase_UhpB-NarQ-NarX-like"/>
    <property type="match status" value="1"/>
</dbReference>
<dbReference type="EC" id="2.7.13.3" evidence="3"/>
<evidence type="ECO:0000259" key="11">
    <source>
        <dbReference type="PROSITE" id="PS50885"/>
    </source>
</evidence>
<feature type="domain" description="HAMP" evidence="11">
    <location>
        <begin position="163"/>
        <end position="215"/>
    </location>
</feature>
<dbReference type="Proteomes" id="UP000242133">
    <property type="component" value="Unassembled WGS sequence"/>
</dbReference>
<evidence type="ECO:0000256" key="2">
    <source>
        <dbReference type="ARBA" id="ARBA00004370"/>
    </source>
</evidence>
<evidence type="ECO:0000256" key="8">
    <source>
        <dbReference type="SAM" id="Coils"/>
    </source>
</evidence>
<dbReference type="Pfam" id="PF00672">
    <property type="entry name" value="HAMP"/>
    <property type="match status" value="1"/>
</dbReference>
<comment type="caution">
    <text evidence="12">The sequence shown here is derived from an EMBL/GenBank/DDBJ whole genome shotgun (WGS) entry which is preliminary data.</text>
</comment>